<evidence type="ECO:0000313" key="4">
    <source>
        <dbReference type="EMBL" id="ODN80652.1"/>
    </source>
</evidence>
<proteinExistence type="predicted"/>
<organism evidence="4 5">
    <name type="scientific">Cryptococcus amylolentus CBS 6039</name>
    <dbReference type="NCBI Taxonomy" id="1295533"/>
    <lineage>
        <taxon>Eukaryota</taxon>
        <taxon>Fungi</taxon>
        <taxon>Dikarya</taxon>
        <taxon>Basidiomycota</taxon>
        <taxon>Agaricomycotina</taxon>
        <taxon>Tremellomycetes</taxon>
        <taxon>Tremellales</taxon>
        <taxon>Cryptococcaceae</taxon>
        <taxon>Cryptococcus</taxon>
    </lineage>
</organism>
<evidence type="ECO:0000313" key="5">
    <source>
        <dbReference type="Proteomes" id="UP000094065"/>
    </source>
</evidence>
<sequence length="556" mass="62805">MREPATKRLRTKRACDYCRLHRIRCEFGTDQDVCNHCKRYQIHCKKETRPPPDKRQRTITKDADSHGELQSFQGIEPGYLGPSSVTQQVHDHCYLSESTERKIKRLEDRLDIYHDAFEKNHDRGRLVGRPPDIGETARRRAVAAATAIRVQEGLIEKLGTEAILNDLMSSCQRSFLPLFPAVSVHESLGRRIPTPEFEAIFGNFHINSTPPTSLPQVFRLLICAIPAASRGVPVHIRESIFSALNSALDSMDFSMGMASLSNVQMHLLMSVNDGLWKRGPMGRAVYAATRMATGLALHRSGACIIADRWMTLRLGQMPSIDLSYADAPFPSHLPDHILDGTNYPLDTIPCFRFHQEMTKLADLLGRAYRLSCSPYGLNRSEGYSHFLWQIDYLEWRAQIPQNWPYSAHIDTPQATPILDLLTVAVLYTFIQPFYWPTQPIPENVTYRPPDAFWDSILTMAGESIEWMCGAGSFYFDIWSTLLHPFICCLVVQAKAAQKGSFTSGLLLDRGIQVICEWAKHGESPPFVTYQRADIVEMVQALKVEEGIEAAQGIIPL</sequence>
<dbReference type="PANTHER" id="PTHR46910">
    <property type="entry name" value="TRANSCRIPTION FACTOR PDR1"/>
    <property type="match status" value="1"/>
</dbReference>
<dbReference type="RefSeq" id="XP_018995218.1">
    <property type="nucleotide sequence ID" value="XM_019136549.1"/>
</dbReference>
<gene>
    <name evidence="4" type="ORF">L202_02832</name>
</gene>
<feature type="domain" description="Zn(2)-C6 fungal-type" evidence="3">
    <location>
        <begin position="14"/>
        <end position="44"/>
    </location>
</feature>
<dbReference type="GeneID" id="30154141"/>
<keyword evidence="1" id="KW-0539">Nucleus</keyword>
<feature type="region of interest" description="Disordered" evidence="2">
    <location>
        <begin position="46"/>
        <end position="66"/>
    </location>
</feature>
<evidence type="ECO:0000256" key="2">
    <source>
        <dbReference type="SAM" id="MobiDB-lite"/>
    </source>
</evidence>
<dbReference type="SUPFAM" id="SSF57701">
    <property type="entry name" value="Zn2/Cys6 DNA-binding domain"/>
    <property type="match status" value="1"/>
</dbReference>
<accession>A0A1E3HWG5</accession>
<dbReference type="PANTHER" id="PTHR46910:SF9">
    <property type="entry name" value="MISCELLANEOUS ZN(II)2CYS6 TRANSCRIPTION FACTOR (EUROFUNG)"/>
    <property type="match status" value="1"/>
</dbReference>
<dbReference type="PROSITE" id="PS00463">
    <property type="entry name" value="ZN2_CY6_FUNGAL_1"/>
    <property type="match status" value="1"/>
</dbReference>
<dbReference type="CDD" id="cd00067">
    <property type="entry name" value="GAL4"/>
    <property type="match status" value="1"/>
</dbReference>
<dbReference type="InterPro" id="IPR036864">
    <property type="entry name" value="Zn2-C6_fun-type_DNA-bd_sf"/>
</dbReference>
<protein>
    <recommendedName>
        <fullName evidence="3">Zn(2)-C6 fungal-type domain-containing protein</fullName>
    </recommendedName>
</protein>
<dbReference type="EMBL" id="AWGJ01000004">
    <property type="protein sequence ID" value="ODN80652.1"/>
    <property type="molecule type" value="Genomic_DNA"/>
</dbReference>
<dbReference type="PROSITE" id="PS50048">
    <property type="entry name" value="ZN2_CY6_FUNGAL_2"/>
    <property type="match status" value="1"/>
</dbReference>
<dbReference type="AlphaFoldDB" id="A0A1E3HWG5"/>
<dbReference type="GO" id="GO:0000981">
    <property type="term" value="F:DNA-binding transcription factor activity, RNA polymerase II-specific"/>
    <property type="evidence" value="ECO:0007669"/>
    <property type="project" value="InterPro"/>
</dbReference>
<dbReference type="GO" id="GO:0008270">
    <property type="term" value="F:zinc ion binding"/>
    <property type="evidence" value="ECO:0007669"/>
    <property type="project" value="InterPro"/>
</dbReference>
<dbReference type="STRING" id="1295533.A0A1E3HWG5"/>
<keyword evidence="5" id="KW-1185">Reference proteome</keyword>
<evidence type="ECO:0000256" key="1">
    <source>
        <dbReference type="ARBA" id="ARBA00023242"/>
    </source>
</evidence>
<evidence type="ECO:0000259" key="3">
    <source>
        <dbReference type="PROSITE" id="PS50048"/>
    </source>
</evidence>
<dbReference type="InterPro" id="IPR050987">
    <property type="entry name" value="AtrR-like"/>
</dbReference>
<dbReference type="SMART" id="SM00066">
    <property type="entry name" value="GAL4"/>
    <property type="match status" value="1"/>
</dbReference>
<dbReference type="CDD" id="cd12148">
    <property type="entry name" value="fungal_TF_MHR"/>
    <property type="match status" value="1"/>
</dbReference>
<dbReference type="Proteomes" id="UP000094065">
    <property type="component" value="Unassembled WGS sequence"/>
</dbReference>
<reference evidence="4 5" key="1">
    <citation type="submission" date="2016-06" db="EMBL/GenBank/DDBJ databases">
        <title>Evolution of pathogenesis and genome organization in the Tremellales.</title>
        <authorList>
            <person name="Cuomo C."/>
            <person name="Litvintseva A."/>
            <person name="Heitman J."/>
            <person name="Chen Y."/>
            <person name="Sun S."/>
            <person name="Springer D."/>
            <person name="Dromer F."/>
            <person name="Young S."/>
            <person name="Zeng Q."/>
            <person name="Chapman S."/>
            <person name="Gujja S."/>
            <person name="Saif S."/>
            <person name="Birren B."/>
        </authorList>
    </citation>
    <scope>NUCLEOTIDE SEQUENCE [LARGE SCALE GENOMIC DNA]</scope>
    <source>
        <strain evidence="4 5">CBS 6039</strain>
    </source>
</reference>
<dbReference type="InterPro" id="IPR001138">
    <property type="entry name" value="Zn2Cys6_DnaBD"/>
</dbReference>
<name>A0A1E3HWG5_9TREE</name>
<dbReference type="OrthoDB" id="2586015at2759"/>
<dbReference type="Pfam" id="PF00172">
    <property type="entry name" value="Zn_clus"/>
    <property type="match status" value="1"/>
</dbReference>
<comment type="caution">
    <text evidence="4">The sequence shown here is derived from an EMBL/GenBank/DDBJ whole genome shotgun (WGS) entry which is preliminary data.</text>
</comment>
<dbReference type="Gene3D" id="4.10.240.10">
    <property type="entry name" value="Zn(2)-C6 fungal-type DNA-binding domain"/>
    <property type="match status" value="1"/>
</dbReference>